<keyword evidence="2" id="KW-0472">Membrane</keyword>
<accession>A0ABV5IZT6</accession>
<sequence>MRSGSTTTVPVPVSAALLGLGVVVGFAARTPGWTAVDVRVSQAVQSLRGPWLTAMAQVLNVGFGTVVGTVLAVLLVVGVAVTGRTRAAMGVLAVIAAGWGVGALVKVVVARPRPPAVDALVRELGSDSFPSGHVCLTLSIVVAGALLARKTRLFRLVVVAGALLVAGQMTARVYLGAHYPSDTLGSIILTPAAVHLTVNARRLGVLLLRADNGRRARRAGPRSTRQVKILLLHAYGMGGTIRTAFNLAGMLAAHHDVEIVSVTRTREEPFFEVPPGVRITFLDDRAGHRPHGALRARLLRSRLIPRQEAAYDRFDLRTDLALLRFLRGLRTGVLITTRPGLNLAAALLAPPGVITIGQEHTGLGSHKPAVRDLIARRYGRLDALVTLTEADLGAYRVALGPRAPRHLLRIANATPPLTGGPSPLNAETVVAIGRLAKVKGFDLLLRAWEQVSAARPGWRLRIVGSGPERARLLKLTDELGLSRTAEFPGPSADVGAELDDASIFVLSSRREGFPMTVLEALSKGVPVVAFDCPDGPGEIITHGHDGLLVPRQHVTALAAAIGLLIDHEAGRRTMGTAALTTSQRYTPEVVGRCWTELLAELEKGR</sequence>
<dbReference type="PANTHER" id="PTHR12526">
    <property type="entry name" value="GLYCOSYLTRANSFERASE"/>
    <property type="match status" value="1"/>
</dbReference>
<dbReference type="EMBL" id="JBHMEI010000111">
    <property type="protein sequence ID" value="MFB9210096.1"/>
    <property type="molecule type" value="Genomic_DNA"/>
</dbReference>
<feature type="transmembrane region" description="Helical" evidence="2">
    <location>
        <begin position="153"/>
        <end position="175"/>
    </location>
</feature>
<keyword evidence="4" id="KW-0328">Glycosyltransferase</keyword>
<dbReference type="SUPFAM" id="SSF53756">
    <property type="entry name" value="UDP-Glycosyltransferase/glycogen phosphorylase"/>
    <property type="match status" value="1"/>
</dbReference>
<feature type="transmembrane region" description="Helical" evidence="2">
    <location>
        <begin position="51"/>
        <end position="81"/>
    </location>
</feature>
<organism evidence="4 5">
    <name type="scientific">Nonomuraea spiralis</name>
    <dbReference type="NCBI Taxonomy" id="46182"/>
    <lineage>
        <taxon>Bacteria</taxon>
        <taxon>Bacillati</taxon>
        <taxon>Actinomycetota</taxon>
        <taxon>Actinomycetes</taxon>
        <taxon>Streptosporangiales</taxon>
        <taxon>Streptosporangiaceae</taxon>
        <taxon>Nonomuraea</taxon>
    </lineage>
</organism>
<dbReference type="Gene3D" id="3.40.50.2000">
    <property type="entry name" value="Glycogen Phosphorylase B"/>
    <property type="match status" value="2"/>
</dbReference>
<feature type="transmembrane region" description="Helical" evidence="2">
    <location>
        <begin position="88"/>
        <end position="109"/>
    </location>
</feature>
<keyword evidence="5" id="KW-1185">Reference proteome</keyword>
<protein>
    <submittedName>
        <fullName evidence="4">Glycosyltransferase</fullName>
        <ecNumber evidence="4">2.4.-.-</ecNumber>
    </submittedName>
</protein>
<name>A0ABV5IZT6_9ACTN</name>
<proteinExistence type="predicted"/>
<dbReference type="EC" id="2.4.-.-" evidence="4"/>
<keyword evidence="2" id="KW-0812">Transmembrane</keyword>
<keyword evidence="1 4" id="KW-0808">Transferase</keyword>
<dbReference type="PANTHER" id="PTHR12526:SF627">
    <property type="entry name" value="D-RHAMNOSYLTRANSFERASE WBPZ"/>
    <property type="match status" value="1"/>
</dbReference>
<dbReference type="SMART" id="SM00014">
    <property type="entry name" value="acidPPc"/>
    <property type="match status" value="1"/>
</dbReference>
<dbReference type="InterPro" id="IPR001296">
    <property type="entry name" value="Glyco_trans_1"/>
</dbReference>
<dbReference type="InterPro" id="IPR036938">
    <property type="entry name" value="PAP2/HPO_sf"/>
</dbReference>
<comment type="caution">
    <text evidence="4">The sequence shown here is derived from an EMBL/GenBank/DDBJ whole genome shotgun (WGS) entry which is preliminary data.</text>
</comment>
<dbReference type="CDD" id="cd03392">
    <property type="entry name" value="PAP2_like_2"/>
    <property type="match status" value="1"/>
</dbReference>
<dbReference type="InterPro" id="IPR000326">
    <property type="entry name" value="PAP2/HPO"/>
</dbReference>
<dbReference type="Pfam" id="PF00534">
    <property type="entry name" value="Glycos_transf_1"/>
    <property type="match status" value="1"/>
</dbReference>
<keyword evidence="2" id="KW-1133">Transmembrane helix</keyword>
<evidence type="ECO:0000313" key="5">
    <source>
        <dbReference type="Proteomes" id="UP001589647"/>
    </source>
</evidence>
<reference evidence="4 5" key="1">
    <citation type="submission" date="2024-09" db="EMBL/GenBank/DDBJ databases">
        <authorList>
            <person name="Sun Q."/>
            <person name="Mori K."/>
        </authorList>
    </citation>
    <scope>NUCLEOTIDE SEQUENCE [LARGE SCALE GENOMIC DNA]</scope>
    <source>
        <strain evidence="4 5">CCM 3426</strain>
    </source>
</reference>
<feature type="transmembrane region" description="Helical" evidence="2">
    <location>
        <begin position="187"/>
        <end position="208"/>
    </location>
</feature>
<evidence type="ECO:0000313" key="4">
    <source>
        <dbReference type="EMBL" id="MFB9210096.1"/>
    </source>
</evidence>
<gene>
    <name evidence="4" type="ORF">ACFFV7_53560</name>
</gene>
<feature type="transmembrane region" description="Helical" evidence="2">
    <location>
        <begin position="229"/>
        <end position="253"/>
    </location>
</feature>
<dbReference type="Pfam" id="PF01569">
    <property type="entry name" value="PAP2"/>
    <property type="match status" value="1"/>
</dbReference>
<evidence type="ECO:0000256" key="1">
    <source>
        <dbReference type="ARBA" id="ARBA00022679"/>
    </source>
</evidence>
<dbReference type="RefSeq" id="WP_229824630.1">
    <property type="nucleotide sequence ID" value="NZ_BMRC01000018.1"/>
</dbReference>
<feature type="domain" description="Phosphatidic acid phosphatase type 2/haloperoxidase" evidence="3">
    <location>
        <begin position="88"/>
        <end position="198"/>
    </location>
</feature>
<evidence type="ECO:0000256" key="2">
    <source>
        <dbReference type="SAM" id="Phobius"/>
    </source>
</evidence>
<feature type="transmembrane region" description="Helical" evidence="2">
    <location>
        <begin position="129"/>
        <end position="148"/>
    </location>
</feature>
<dbReference type="SUPFAM" id="SSF48317">
    <property type="entry name" value="Acid phosphatase/Vanadium-dependent haloperoxidase"/>
    <property type="match status" value="1"/>
</dbReference>
<dbReference type="Proteomes" id="UP001589647">
    <property type="component" value="Unassembled WGS sequence"/>
</dbReference>
<dbReference type="Gene3D" id="1.20.144.10">
    <property type="entry name" value="Phosphatidic acid phosphatase type 2/haloperoxidase"/>
    <property type="match status" value="1"/>
</dbReference>
<dbReference type="GO" id="GO:0016757">
    <property type="term" value="F:glycosyltransferase activity"/>
    <property type="evidence" value="ECO:0007669"/>
    <property type="project" value="UniProtKB-KW"/>
</dbReference>
<evidence type="ECO:0000259" key="3">
    <source>
        <dbReference type="SMART" id="SM00014"/>
    </source>
</evidence>
<dbReference type="CDD" id="cd03820">
    <property type="entry name" value="GT4_AmsD-like"/>
    <property type="match status" value="1"/>
</dbReference>